<keyword evidence="6 9" id="KW-1133">Transmembrane helix</keyword>
<keyword evidence="4" id="KW-1003">Cell membrane</keyword>
<reference evidence="11" key="1">
    <citation type="submission" date="2024-07" db="EMBL/GenBank/DDBJ databases">
        <title>Complete genome sequences of cellulolytic bacteria, Kitasatospora sp. CMC57 and Streptomyces sp. CMC78, isolated from Japanese agricultural soil.</title>
        <authorList>
            <person name="Hashimoto T."/>
            <person name="Ito M."/>
            <person name="Iwamoto M."/>
            <person name="Fukahori D."/>
            <person name="Shoda T."/>
            <person name="Sakoda M."/>
            <person name="Morohoshi T."/>
            <person name="Mitsuboshi M."/>
            <person name="Nishizawa T."/>
        </authorList>
    </citation>
    <scope>NUCLEOTIDE SEQUENCE</scope>
    <source>
        <strain evidence="11">CMC57</strain>
    </source>
</reference>
<feature type="transmembrane region" description="Helical" evidence="9">
    <location>
        <begin position="585"/>
        <end position="612"/>
    </location>
</feature>
<dbReference type="InterPro" id="IPR006512">
    <property type="entry name" value="YidE_YbjL"/>
</dbReference>
<proteinExistence type="inferred from homology"/>
<protein>
    <submittedName>
        <fullName evidence="11">Aspartate-alanine antiporter</fullName>
    </submittedName>
</protein>
<dbReference type="SUPFAM" id="SSF116726">
    <property type="entry name" value="TrkA C-terminal domain-like"/>
    <property type="match status" value="2"/>
</dbReference>
<evidence type="ECO:0000256" key="3">
    <source>
        <dbReference type="ARBA" id="ARBA00022448"/>
    </source>
</evidence>
<dbReference type="PANTHER" id="PTHR30445:SF9">
    <property type="match status" value="1"/>
</dbReference>
<feature type="transmembrane region" description="Helical" evidence="9">
    <location>
        <begin position="58"/>
        <end position="77"/>
    </location>
</feature>
<organism evidence="11">
    <name type="scientific">Kitasatospora sp. CMC57</name>
    <dbReference type="NCBI Taxonomy" id="3231513"/>
    <lineage>
        <taxon>Bacteria</taxon>
        <taxon>Bacillati</taxon>
        <taxon>Actinomycetota</taxon>
        <taxon>Actinomycetes</taxon>
        <taxon>Kitasatosporales</taxon>
        <taxon>Streptomycetaceae</taxon>
        <taxon>Kitasatospora</taxon>
    </lineage>
</organism>
<keyword evidence="5 9" id="KW-0812">Transmembrane</keyword>
<dbReference type="PROSITE" id="PS51202">
    <property type="entry name" value="RCK_C"/>
    <property type="match status" value="2"/>
</dbReference>
<keyword evidence="7 9" id="KW-0472">Membrane</keyword>
<dbReference type="AlphaFoldDB" id="A0AB33KA71"/>
<dbReference type="NCBIfam" id="TIGR03802">
    <property type="entry name" value="Asp_Ala_antiprt"/>
    <property type="match status" value="1"/>
</dbReference>
<feature type="domain" description="RCK C-terminal" evidence="10">
    <location>
        <begin position="345"/>
        <end position="427"/>
    </location>
</feature>
<evidence type="ECO:0000256" key="8">
    <source>
        <dbReference type="SAM" id="MobiDB-lite"/>
    </source>
</evidence>
<dbReference type="Pfam" id="PF06826">
    <property type="entry name" value="Asp-Al_Ex"/>
    <property type="match status" value="2"/>
</dbReference>
<evidence type="ECO:0000256" key="2">
    <source>
        <dbReference type="ARBA" id="ARBA00009854"/>
    </source>
</evidence>
<feature type="transmembrane region" description="Helical" evidence="9">
    <location>
        <begin position="83"/>
        <end position="102"/>
    </location>
</feature>
<dbReference type="GO" id="GO:0005886">
    <property type="term" value="C:plasma membrane"/>
    <property type="evidence" value="ECO:0007669"/>
    <property type="project" value="UniProtKB-SubCell"/>
</dbReference>
<feature type="compositionally biased region" description="Basic and acidic residues" evidence="8">
    <location>
        <begin position="1"/>
        <end position="10"/>
    </location>
</feature>
<dbReference type="InterPro" id="IPR050144">
    <property type="entry name" value="AAE_transporter"/>
</dbReference>
<feature type="transmembrane region" description="Helical" evidence="9">
    <location>
        <begin position="524"/>
        <end position="545"/>
    </location>
</feature>
<gene>
    <name evidence="11" type="primary">aspT</name>
    <name evidence="11" type="ORF">KCMC57_51810</name>
</gene>
<dbReference type="Pfam" id="PF02080">
    <property type="entry name" value="TrkA_C"/>
    <property type="match status" value="1"/>
</dbReference>
<comment type="subcellular location">
    <subcellularLocation>
        <location evidence="1">Cell membrane</location>
        <topology evidence="1">Multi-pass membrane protein</topology>
    </subcellularLocation>
</comment>
<evidence type="ECO:0000256" key="9">
    <source>
        <dbReference type="SAM" id="Phobius"/>
    </source>
</evidence>
<evidence type="ECO:0000256" key="1">
    <source>
        <dbReference type="ARBA" id="ARBA00004651"/>
    </source>
</evidence>
<dbReference type="Gene3D" id="3.30.70.1450">
    <property type="entry name" value="Regulator of K+ conductance, C-terminal domain"/>
    <property type="match status" value="1"/>
</dbReference>
<evidence type="ECO:0000313" key="11">
    <source>
        <dbReference type="EMBL" id="BFP48813.1"/>
    </source>
</evidence>
<feature type="transmembrane region" description="Helical" evidence="9">
    <location>
        <begin position="460"/>
        <end position="479"/>
    </location>
</feature>
<dbReference type="PANTHER" id="PTHR30445">
    <property type="entry name" value="K(+)_H(+) ANTIPORTER SUBUNIT KHTT"/>
    <property type="match status" value="1"/>
</dbReference>
<name>A0AB33KA71_9ACTN</name>
<accession>A0AB33KA71</accession>
<feature type="transmembrane region" description="Helical" evidence="9">
    <location>
        <begin position="139"/>
        <end position="161"/>
    </location>
</feature>
<dbReference type="InterPro" id="IPR006037">
    <property type="entry name" value="RCK_C"/>
</dbReference>
<dbReference type="EMBL" id="AP035881">
    <property type="protein sequence ID" value="BFP48813.1"/>
    <property type="molecule type" value="Genomic_DNA"/>
</dbReference>
<feature type="transmembrane region" description="Helical" evidence="9">
    <location>
        <begin position="500"/>
        <end position="518"/>
    </location>
</feature>
<feature type="transmembrane region" description="Helical" evidence="9">
    <location>
        <begin position="557"/>
        <end position="579"/>
    </location>
</feature>
<feature type="transmembrane region" description="Helical" evidence="9">
    <location>
        <begin position="114"/>
        <end position="133"/>
    </location>
</feature>
<evidence type="ECO:0000256" key="6">
    <source>
        <dbReference type="ARBA" id="ARBA00022989"/>
    </source>
</evidence>
<feature type="domain" description="RCK C-terminal" evidence="10">
    <location>
        <begin position="260"/>
        <end position="341"/>
    </location>
</feature>
<feature type="transmembrane region" description="Helical" evidence="9">
    <location>
        <begin position="436"/>
        <end position="454"/>
    </location>
</feature>
<feature type="region of interest" description="Disordered" evidence="8">
    <location>
        <begin position="1"/>
        <end position="35"/>
    </location>
</feature>
<evidence type="ECO:0000256" key="4">
    <source>
        <dbReference type="ARBA" id="ARBA00022475"/>
    </source>
</evidence>
<evidence type="ECO:0000256" key="7">
    <source>
        <dbReference type="ARBA" id="ARBA00023136"/>
    </source>
</evidence>
<comment type="similarity">
    <text evidence="2">Belongs to the AAE transporter (TC 2.A.81) family.</text>
</comment>
<evidence type="ECO:0000259" key="10">
    <source>
        <dbReference type="PROSITE" id="PS51202"/>
    </source>
</evidence>
<feature type="transmembrane region" description="Helical" evidence="9">
    <location>
        <begin position="208"/>
        <end position="228"/>
    </location>
</feature>
<dbReference type="NCBIfam" id="TIGR01625">
    <property type="entry name" value="YidE_YbjL_dupl"/>
    <property type="match status" value="1"/>
</dbReference>
<evidence type="ECO:0000256" key="5">
    <source>
        <dbReference type="ARBA" id="ARBA00022692"/>
    </source>
</evidence>
<dbReference type="GO" id="GO:0008324">
    <property type="term" value="F:monoatomic cation transmembrane transporter activity"/>
    <property type="evidence" value="ECO:0007669"/>
    <property type="project" value="InterPro"/>
</dbReference>
<dbReference type="InterPro" id="IPR036721">
    <property type="entry name" value="RCK_C_sf"/>
</dbReference>
<dbReference type="InterPro" id="IPR022457">
    <property type="entry name" value="Asp_Ala_antiprt"/>
</dbReference>
<dbReference type="GO" id="GO:0006813">
    <property type="term" value="P:potassium ion transport"/>
    <property type="evidence" value="ECO:0007669"/>
    <property type="project" value="InterPro"/>
</dbReference>
<sequence length="614" mass="64311">MFEARDDGGSRHAPPGAGRDLTHRHPFDSAAGPGERRCGLMQETIIIARRPEVRGMSLLRENAVLALFACLTLGYLVGKLRVGPIQLGGICGTLIVSMLIGAQHVSVNADVKNVAFALFIFSLGYLAGPQFFANMNAKGLRFGVLSVMEAVVVILMAYGIAEAGGLDVGTAAGILAGSATESAVVGTAQEAITKLPGITADQSTELQAHVATAYSVCYLFGLISIVLLTSQFFPMLMRINLADASRELWDRMRGTSAGLEADETAALPGLVGRTYLVSQGEGSSLRALEDAVGQDASIEGVTRGQQVLKVDPGLTLRRGDRVLVVGRRDAVRETGYELGPETSGVPGLDSPLMVRQVVITDRKVAGQTVSQLRGQQLAATEGIYLTGVQRVDQDIPAVGETELHQGDTLTVVGTRSKVERFTKAVGAKVRTDSADWIYIGLGICLGVLLGKITVHAGDVNLSLGTGGGCLISGLVFGWLRAQRPTFGAYPPVAAQTMKDLGLSIFIAVTGMAAGPDAGPLLKQYPVLLPLSGIAMVVVPAFLGLFIGRKLLKIEPPILVGAIAGQQCSTPAITAVGNVAQSSVPMLGYTITYTISNFLLPLTGPIFVGLLGLRV</sequence>
<keyword evidence="3" id="KW-0813">Transport</keyword>